<evidence type="ECO:0000313" key="1">
    <source>
        <dbReference type="EMBL" id="MDZ5460555.1"/>
    </source>
</evidence>
<protein>
    <submittedName>
        <fullName evidence="1">Uncharacterized protein</fullName>
    </submittedName>
</protein>
<dbReference type="RefSeq" id="WP_322467978.1">
    <property type="nucleotide sequence ID" value="NZ_JAXOJX010000073.1"/>
</dbReference>
<organism evidence="1 2">
    <name type="scientific">Azohydromonas lata</name>
    <dbReference type="NCBI Taxonomy" id="45677"/>
    <lineage>
        <taxon>Bacteria</taxon>
        <taxon>Pseudomonadati</taxon>
        <taxon>Pseudomonadota</taxon>
        <taxon>Betaproteobacteria</taxon>
        <taxon>Burkholderiales</taxon>
        <taxon>Sphaerotilaceae</taxon>
        <taxon>Azohydromonas</taxon>
    </lineage>
</organism>
<keyword evidence="2" id="KW-1185">Reference proteome</keyword>
<reference evidence="1 2" key="1">
    <citation type="submission" date="2023-11" db="EMBL/GenBank/DDBJ databases">
        <title>Draft genome of Azohydromonas lata strain H1 (DSM1123), a polyhydroxyalkanoate producer.</title>
        <authorList>
            <person name="Traversa D."/>
            <person name="D'Addabbo P."/>
            <person name="Pazzani C."/>
            <person name="Manzari C."/>
            <person name="Chiara M."/>
            <person name="Scrascia M."/>
        </authorList>
    </citation>
    <scope>NUCLEOTIDE SEQUENCE [LARGE SCALE GENOMIC DNA]</scope>
    <source>
        <strain evidence="1 2">H1</strain>
    </source>
</reference>
<comment type="caution">
    <text evidence="1">The sequence shown here is derived from an EMBL/GenBank/DDBJ whole genome shotgun (WGS) entry which is preliminary data.</text>
</comment>
<name>A0ABU5INT9_9BURK</name>
<proteinExistence type="predicted"/>
<sequence>MNGIFALKAVTGYSAVHEAHPAVHAATAAAADDPGTVYDIGKASKAAEILSRYDLHDISYHERQELGRQLQKAGILTDEQMLDFNSPSFMHFDGNMRPLPDEKQDFAGDVKSALAAARSRMDGQRSVPWLEKLDGVVESLMAVENQA</sequence>
<evidence type="ECO:0000313" key="2">
    <source>
        <dbReference type="Proteomes" id="UP001293718"/>
    </source>
</evidence>
<dbReference type="EMBL" id="JAXOJX010000073">
    <property type="protein sequence ID" value="MDZ5460555.1"/>
    <property type="molecule type" value="Genomic_DNA"/>
</dbReference>
<accession>A0ABU5INT9</accession>
<gene>
    <name evidence="1" type="ORF">SM757_28640</name>
</gene>
<dbReference type="Proteomes" id="UP001293718">
    <property type="component" value="Unassembled WGS sequence"/>
</dbReference>